<feature type="region of interest" description="Disordered" evidence="1">
    <location>
        <begin position="1"/>
        <end position="24"/>
    </location>
</feature>
<accession>A0A9D4ZYM1</accession>
<evidence type="ECO:0000313" key="2">
    <source>
        <dbReference type="EMBL" id="KAI5387293.1"/>
    </source>
</evidence>
<dbReference type="EMBL" id="JAMSHJ010000007">
    <property type="protein sequence ID" value="KAI5387293.1"/>
    <property type="molecule type" value="Genomic_DNA"/>
</dbReference>
<protein>
    <submittedName>
        <fullName evidence="2">Uncharacterized protein</fullName>
    </submittedName>
</protein>
<dbReference type="Proteomes" id="UP001058974">
    <property type="component" value="Chromosome 7"/>
</dbReference>
<name>A0A9D4ZYM1_PEA</name>
<sequence>MSPPKNIGASKKQRMRGRSSCQSRPFNANHFHGAHQVERFIELEKRKILFERRFNINREWTYREVALILEKKKWYDMINPPKHIKYDVVREFDANALPDEVCSLTLSAPINYLKEDIRPGAQIVLLLIFHNIKPRLHCSSSPLDTTHIANSILRDKQVDVARTIANELKMVAESGRIPGAKANFPLVFSAFIMSICARGRVHIPLRFHEILTGTIDGM</sequence>
<evidence type="ECO:0000256" key="1">
    <source>
        <dbReference type="SAM" id="MobiDB-lite"/>
    </source>
</evidence>
<organism evidence="2 3">
    <name type="scientific">Pisum sativum</name>
    <name type="common">Garden pea</name>
    <name type="synonym">Lathyrus oleraceus</name>
    <dbReference type="NCBI Taxonomy" id="3888"/>
    <lineage>
        <taxon>Eukaryota</taxon>
        <taxon>Viridiplantae</taxon>
        <taxon>Streptophyta</taxon>
        <taxon>Embryophyta</taxon>
        <taxon>Tracheophyta</taxon>
        <taxon>Spermatophyta</taxon>
        <taxon>Magnoliopsida</taxon>
        <taxon>eudicotyledons</taxon>
        <taxon>Gunneridae</taxon>
        <taxon>Pentapetalae</taxon>
        <taxon>rosids</taxon>
        <taxon>fabids</taxon>
        <taxon>Fabales</taxon>
        <taxon>Fabaceae</taxon>
        <taxon>Papilionoideae</taxon>
        <taxon>50 kb inversion clade</taxon>
        <taxon>NPAAA clade</taxon>
        <taxon>Hologalegina</taxon>
        <taxon>IRL clade</taxon>
        <taxon>Fabeae</taxon>
        <taxon>Lathyrus</taxon>
    </lineage>
</organism>
<dbReference type="AlphaFoldDB" id="A0A9D4ZYM1"/>
<keyword evidence="3" id="KW-1185">Reference proteome</keyword>
<dbReference type="Gramene" id="Psat07G0343400-T1">
    <property type="protein sequence ID" value="KAI5387293.1"/>
    <property type="gene ID" value="KIW84_073434"/>
</dbReference>
<comment type="caution">
    <text evidence="2">The sequence shown here is derived from an EMBL/GenBank/DDBJ whole genome shotgun (WGS) entry which is preliminary data.</text>
</comment>
<evidence type="ECO:0000313" key="3">
    <source>
        <dbReference type="Proteomes" id="UP001058974"/>
    </source>
</evidence>
<reference evidence="2 3" key="1">
    <citation type="journal article" date="2022" name="Nat. Genet.">
        <title>Improved pea reference genome and pan-genome highlight genomic features and evolutionary characteristics.</title>
        <authorList>
            <person name="Yang T."/>
            <person name="Liu R."/>
            <person name="Luo Y."/>
            <person name="Hu S."/>
            <person name="Wang D."/>
            <person name="Wang C."/>
            <person name="Pandey M.K."/>
            <person name="Ge S."/>
            <person name="Xu Q."/>
            <person name="Li N."/>
            <person name="Li G."/>
            <person name="Huang Y."/>
            <person name="Saxena R.K."/>
            <person name="Ji Y."/>
            <person name="Li M."/>
            <person name="Yan X."/>
            <person name="He Y."/>
            <person name="Liu Y."/>
            <person name="Wang X."/>
            <person name="Xiang C."/>
            <person name="Varshney R.K."/>
            <person name="Ding H."/>
            <person name="Gao S."/>
            <person name="Zong X."/>
        </authorList>
    </citation>
    <scope>NUCLEOTIDE SEQUENCE [LARGE SCALE GENOMIC DNA]</scope>
    <source>
        <strain evidence="2 3">cv. Zhongwan 6</strain>
    </source>
</reference>
<gene>
    <name evidence="2" type="ORF">KIW84_073434</name>
</gene>
<proteinExistence type="predicted"/>